<feature type="region of interest" description="Disordered" evidence="1">
    <location>
        <begin position="1"/>
        <end position="21"/>
    </location>
</feature>
<proteinExistence type="predicted"/>
<sequence length="59" mass="6621">MEPKYSKQTDETLYDQEDGQAVTREQLSDVYFAGTSDGTVQLDDRTVHVSDTGYEAAEE</sequence>
<gene>
    <name evidence="2" type="ORF">E1757_11570</name>
</gene>
<dbReference type="InterPro" id="IPR025100">
    <property type="entry name" value="DUF4025"/>
</dbReference>
<evidence type="ECO:0000256" key="1">
    <source>
        <dbReference type="SAM" id="MobiDB-lite"/>
    </source>
</evidence>
<name>A0A4V2ZTS4_9BACL</name>
<evidence type="ECO:0000313" key="2">
    <source>
        <dbReference type="EMBL" id="TDF98134.1"/>
    </source>
</evidence>
<feature type="compositionally biased region" description="Basic and acidic residues" evidence="1">
    <location>
        <begin position="1"/>
        <end position="10"/>
    </location>
</feature>
<comment type="caution">
    <text evidence="2">The sequence shown here is derived from an EMBL/GenBank/DDBJ whole genome shotgun (WGS) entry which is preliminary data.</text>
</comment>
<dbReference type="Pfam" id="PF13217">
    <property type="entry name" value="DUF4025"/>
    <property type="match status" value="1"/>
</dbReference>
<accession>A0A4V2ZTS4</accession>
<dbReference type="Proteomes" id="UP000295636">
    <property type="component" value="Unassembled WGS sequence"/>
</dbReference>
<dbReference type="AlphaFoldDB" id="A0A4V2ZTS4"/>
<reference evidence="2 3" key="1">
    <citation type="submission" date="2019-03" db="EMBL/GenBank/DDBJ databases">
        <title>This is whole genome sequence of Paenibacillus sp MS74 strain.</title>
        <authorList>
            <person name="Trinh H.N."/>
        </authorList>
    </citation>
    <scope>NUCLEOTIDE SEQUENCE [LARGE SCALE GENOMIC DNA]</scope>
    <source>
        <strain evidence="2 3">MS74</strain>
    </source>
</reference>
<protein>
    <submittedName>
        <fullName evidence="2">DUF4025 domain-containing protein</fullName>
    </submittedName>
</protein>
<dbReference type="OrthoDB" id="2642114at2"/>
<evidence type="ECO:0000313" key="3">
    <source>
        <dbReference type="Proteomes" id="UP000295636"/>
    </source>
</evidence>
<keyword evidence="3" id="KW-1185">Reference proteome</keyword>
<organism evidence="2 3">
    <name type="scientific">Paenibacillus piri</name>
    <dbReference type="NCBI Taxonomy" id="2547395"/>
    <lineage>
        <taxon>Bacteria</taxon>
        <taxon>Bacillati</taxon>
        <taxon>Bacillota</taxon>
        <taxon>Bacilli</taxon>
        <taxon>Bacillales</taxon>
        <taxon>Paenibacillaceae</taxon>
        <taxon>Paenibacillus</taxon>
    </lineage>
</organism>
<dbReference type="RefSeq" id="WP_133227937.1">
    <property type="nucleotide sequence ID" value="NZ_SMRT01000004.1"/>
</dbReference>
<dbReference type="EMBL" id="SMRT01000004">
    <property type="protein sequence ID" value="TDF98134.1"/>
    <property type="molecule type" value="Genomic_DNA"/>
</dbReference>